<evidence type="ECO:0000256" key="1">
    <source>
        <dbReference type="ARBA" id="ARBA00004651"/>
    </source>
</evidence>
<dbReference type="RefSeq" id="WP_194214001.1">
    <property type="nucleotide sequence ID" value="NZ_CP061205.1"/>
</dbReference>
<feature type="transmembrane region" description="Helical" evidence="6">
    <location>
        <begin position="341"/>
        <end position="363"/>
    </location>
</feature>
<feature type="transmembrane region" description="Helical" evidence="6">
    <location>
        <begin position="123"/>
        <end position="141"/>
    </location>
</feature>
<evidence type="ECO:0000313" key="7">
    <source>
        <dbReference type="EMBL" id="MFC3052332.1"/>
    </source>
</evidence>
<reference evidence="8" key="1">
    <citation type="journal article" date="2019" name="Int. J. Syst. Evol. Microbiol.">
        <title>The Global Catalogue of Microorganisms (GCM) 10K type strain sequencing project: providing services to taxonomists for standard genome sequencing and annotation.</title>
        <authorList>
            <consortium name="The Broad Institute Genomics Platform"/>
            <consortium name="The Broad Institute Genome Sequencing Center for Infectious Disease"/>
            <person name="Wu L."/>
            <person name="Ma J."/>
        </authorList>
    </citation>
    <scope>NUCLEOTIDE SEQUENCE [LARGE SCALE GENOMIC DNA]</scope>
    <source>
        <strain evidence="8">KCTC 62164</strain>
    </source>
</reference>
<keyword evidence="8" id="KW-1185">Reference proteome</keyword>
<feature type="transmembrane region" description="Helical" evidence="6">
    <location>
        <begin position="44"/>
        <end position="66"/>
    </location>
</feature>
<keyword evidence="3 6" id="KW-0812">Transmembrane</keyword>
<feature type="transmembrane region" description="Helical" evidence="6">
    <location>
        <begin position="222"/>
        <end position="250"/>
    </location>
</feature>
<name>A0ABV7D6Q7_9PROT</name>
<dbReference type="Proteomes" id="UP001595444">
    <property type="component" value="Unassembled WGS sequence"/>
</dbReference>
<accession>A0ABV7D6Q7</accession>
<feature type="transmembrane region" description="Helical" evidence="6">
    <location>
        <begin position="87"/>
        <end position="111"/>
    </location>
</feature>
<dbReference type="InterPro" id="IPR002293">
    <property type="entry name" value="AA/rel_permease1"/>
</dbReference>
<evidence type="ECO:0000256" key="4">
    <source>
        <dbReference type="ARBA" id="ARBA00022989"/>
    </source>
</evidence>
<proteinExistence type="predicted"/>
<gene>
    <name evidence="7" type="ORF">ACFOKA_10495</name>
</gene>
<feature type="transmembrane region" description="Helical" evidence="6">
    <location>
        <begin position="180"/>
        <end position="201"/>
    </location>
</feature>
<dbReference type="EMBL" id="JBHRSL010000010">
    <property type="protein sequence ID" value="MFC3052332.1"/>
    <property type="molecule type" value="Genomic_DNA"/>
</dbReference>
<evidence type="ECO:0000256" key="2">
    <source>
        <dbReference type="ARBA" id="ARBA00022475"/>
    </source>
</evidence>
<evidence type="ECO:0000256" key="3">
    <source>
        <dbReference type="ARBA" id="ARBA00022692"/>
    </source>
</evidence>
<feature type="transmembrane region" description="Helical" evidence="6">
    <location>
        <begin position="148"/>
        <end position="168"/>
    </location>
</feature>
<dbReference type="PIRSF" id="PIRSF006060">
    <property type="entry name" value="AA_transporter"/>
    <property type="match status" value="1"/>
</dbReference>
<keyword evidence="4 6" id="KW-1133">Transmembrane helix</keyword>
<feature type="transmembrane region" description="Helical" evidence="6">
    <location>
        <begin position="12"/>
        <end position="38"/>
    </location>
</feature>
<comment type="caution">
    <text evidence="7">The sequence shown here is derived from an EMBL/GenBank/DDBJ whole genome shotgun (WGS) entry which is preliminary data.</text>
</comment>
<dbReference type="Gene3D" id="1.20.1740.10">
    <property type="entry name" value="Amino acid/polyamine transporter I"/>
    <property type="match status" value="1"/>
</dbReference>
<feature type="transmembrane region" description="Helical" evidence="6">
    <location>
        <begin position="316"/>
        <end position="335"/>
    </location>
</feature>
<dbReference type="Pfam" id="PF13520">
    <property type="entry name" value="AA_permease_2"/>
    <property type="match status" value="1"/>
</dbReference>
<dbReference type="PANTHER" id="PTHR42770:SF7">
    <property type="entry name" value="MEMBRANE PROTEIN"/>
    <property type="match status" value="1"/>
</dbReference>
<evidence type="ECO:0000313" key="8">
    <source>
        <dbReference type="Proteomes" id="UP001595444"/>
    </source>
</evidence>
<keyword evidence="5 6" id="KW-0472">Membrane</keyword>
<comment type="subcellular location">
    <subcellularLocation>
        <location evidence="1">Cell membrane</location>
        <topology evidence="1">Multi-pass membrane protein</topology>
    </subcellularLocation>
</comment>
<protein>
    <submittedName>
        <fullName evidence="7">APC family permease</fullName>
    </submittedName>
</protein>
<keyword evidence="2" id="KW-1003">Cell membrane</keyword>
<evidence type="ECO:0000256" key="5">
    <source>
        <dbReference type="ARBA" id="ARBA00023136"/>
    </source>
</evidence>
<sequence>MSDNKAKLRQDLGLADICAIGLSAAIGVSIFSVVAPAAGVAGPAMLIALGCAAVPMVLFAIVYAFMTIAVPRTGASYVWPTLFIHPLVGFLIGWLRIIGCAGGLYIMATVFTGYLQRLVDVPYLPVVLIMLTLPLILNFFGGGFVGRVARVLVVLKLIALTCFIAYGLPQIESANLVPFAPAGLLGIGAAIPLLVGLFTGIESAAEAGEEIRNRGKVIAKGLAIASTIAFLIYLGTFLVTVGVLGAPVTAVSYAPVGDAGQALGNWTGPLILMTALLSITAAMNALMMIFARFLFAMGRDGALPQSLGKLNARFGTPHIALLVAYLFSIACLLLPDELLFLFLAANLPTMLKYGANCFASILLLRRQPELHLSSGFGMKRRPLIYVSAAGVFCSVLMMGLGATADWRPYALLGAWAILGVVYWWFVGRRAT</sequence>
<organism evidence="7 8">
    <name type="scientific">Kordiimonas pumila</name>
    <dbReference type="NCBI Taxonomy" id="2161677"/>
    <lineage>
        <taxon>Bacteria</taxon>
        <taxon>Pseudomonadati</taxon>
        <taxon>Pseudomonadota</taxon>
        <taxon>Alphaproteobacteria</taxon>
        <taxon>Kordiimonadales</taxon>
        <taxon>Kordiimonadaceae</taxon>
        <taxon>Kordiimonas</taxon>
    </lineage>
</organism>
<feature type="transmembrane region" description="Helical" evidence="6">
    <location>
        <begin position="270"/>
        <end position="295"/>
    </location>
</feature>
<feature type="transmembrane region" description="Helical" evidence="6">
    <location>
        <begin position="408"/>
        <end position="426"/>
    </location>
</feature>
<dbReference type="InterPro" id="IPR050367">
    <property type="entry name" value="APC_superfamily"/>
</dbReference>
<evidence type="ECO:0000256" key="6">
    <source>
        <dbReference type="SAM" id="Phobius"/>
    </source>
</evidence>
<feature type="transmembrane region" description="Helical" evidence="6">
    <location>
        <begin position="383"/>
        <end position="402"/>
    </location>
</feature>
<dbReference type="PANTHER" id="PTHR42770">
    <property type="entry name" value="AMINO ACID TRANSPORTER-RELATED"/>
    <property type="match status" value="1"/>
</dbReference>